<reference evidence="2 3" key="1">
    <citation type="submission" date="2017-02" db="EMBL/GenBank/DDBJ databases">
        <authorList>
            <person name="Peterson S.W."/>
        </authorList>
    </citation>
    <scope>NUCLEOTIDE SEQUENCE [LARGE SCALE GENOMIC DNA]</scope>
    <source>
        <strain evidence="2 3">SRS1_H2-8</strain>
    </source>
</reference>
<protein>
    <recommendedName>
        <fullName evidence="4">S-adenosylmethionine-dependent methyltransferase of the seven beta-strand family</fullName>
    </recommendedName>
</protein>
<proteinExistence type="predicted"/>
<dbReference type="PANTHER" id="PTHR14614:SF147">
    <property type="entry name" value="S-ADENOSYLMETHIONINE-DEPENDENT METHYLTRANSFERASE OF THE SEVEN BETA-STRAND FAMILY"/>
    <property type="match status" value="1"/>
</dbReference>
<evidence type="ECO:0008006" key="4">
    <source>
        <dbReference type="Google" id="ProtNLM"/>
    </source>
</evidence>
<organism evidence="2 3">
    <name type="scientific">Sporisorium reilianum f. sp. reilianum</name>
    <dbReference type="NCBI Taxonomy" id="72559"/>
    <lineage>
        <taxon>Eukaryota</taxon>
        <taxon>Fungi</taxon>
        <taxon>Dikarya</taxon>
        <taxon>Basidiomycota</taxon>
        <taxon>Ustilaginomycotina</taxon>
        <taxon>Ustilaginomycetes</taxon>
        <taxon>Ustilaginales</taxon>
        <taxon>Ustilaginaceae</taxon>
        <taxon>Sporisorium</taxon>
    </lineage>
</organism>
<gene>
    <name evidence="2" type="ORF">SRS1_12459</name>
</gene>
<dbReference type="Pfam" id="PF10294">
    <property type="entry name" value="Methyltransf_16"/>
    <property type="match status" value="1"/>
</dbReference>
<accession>A0A2N8UAX2</accession>
<dbReference type="SUPFAM" id="SSF53335">
    <property type="entry name" value="S-adenosyl-L-methionine-dependent methyltransferases"/>
    <property type="match status" value="1"/>
</dbReference>
<name>A0A2N8UAX2_9BASI</name>
<dbReference type="AlphaFoldDB" id="A0A2N8UAX2"/>
<sequence length="442" mass="48631">MSNKPAFVPSRDLRNLRTLDLTSSECLASVRDNLDSLALLLGASGGRIVHAPPQIKTDRSQAFAPSEPAVEHPPRQIDSFETGYVTRWLSRLVSEFTLTCPDDEATALQAERLSEQCAALLALAAGRMAAGASVQDHVFQLDDAQLVVKLRDAALVHDSLGTHTWGAAPILSQLLLPLQTCIERDLNVLELGAGTGLVGLALASWSCDHRTTHKTHIVSSDYHPTVLENLAHNVTLNGWHPSESSQMDAQPLQGAKVSVTVRCLDWQSVHRKQQAQGPDVTQQLTSQTLPSISSTSNDSSWAKLLDVDADSSSFDMLVAADCVYDPAHPFWIRSVAEKLLKRPDASDKDPPLLHVMVPLRPTHQQEMRAVYQAFEAQQASNRPQLAILSEQDYRGYENFGAWNAVVQSEAQVQSQPEGGLARTYRWFRIGWQSRSTKPPYPI</sequence>
<dbReference type="EMBL" id="LT795055">
    <property type="protein sequence ID" value="SJX61473.1"/>
    <property type="molecule type" value="Genomic_DNA"/>
</dbReference>
<dbReference type="PANTHER" id="PTHR14614">
    <property type="entry name" value="HEPATOCELLULAR CARCINOMA-ASSOCIATED ANTIGEN"/>
    <property type="match status" value="1"/>
</dbReference>
<feature type="region of interest" description="Disordered" evidence="1">
    <location>
        <begin position="272"/>
        <end position="298"/>
    </location>
</feature>
<dbReference type="InterPro" id="IPR019410">
    <property type="entry name" value="Methyltransf_16"/>
</dbReference>
<evidence type="ECO:0000256" key="1">
    <source>
        <dbReference type="SAM" id="MobiDB-lite"/>
    </source>
</evidence>
<evidence type="ECO:0000313" key="2">
    <source>
        <dbReference type="EMBL" id="SJX61473.1"/>
    </source>
</evidence>
<dbReference type="InterPro" id="IPR029063">
    <property type="entry name" value="SAM-dependent_MTases_sf"/>
</dbReference>
<dbReference type="GO" id="GO:0008757">
    <property type="term" value="F:S-adenosylmethionine-dependent methyltransferase activity"/>
    <property type="evidence" value="ECO:0007669"/>
    <property type="project" value="UniProtKB-ARBA"/>
</dbReference>
<dbReference type="Proteomes" id="UP000239563">
    <property type="component" value="Chromosome II"/>
</dbReference>
<dbReference type="Gene3D" id="3.40.50.150">
    <property type="entry name" value="Vaccinia Virus protein VP39"/>
    <property type="match status" value="1"/>
</dbReference>
<evidence type="ECO:0000313" key="3">
    <source>
        <dbReference type="Proteomes" id="UP000239563"/>
    </source>
</evidence>
<feature type="compositionally biased region" description="Polar residues" evidence="1">
    <location>
        <begin position="274"/>
        <end position="298"/>
    </location>
</feature>